<evidence type="ECO:0000256" key="1">
    <source>
        <dbReference type="SAM" id="MobiDB-lite"/>
    </source>
</evidence>
<comment type="caution">
    <text evidence="2">The sequence shown here is derived from an EMBL/GenBank/DDBJ whole genome shotgun (WGS) entry which is preliminary data.</text>
</comment>
<gene>
    <name evidence="2" type="ORF">TPA0910_54100</name>
</gene>
<proteinExistence type="predicted"/>
<keyword evidence="3" id="KW-1185">Reference proteome</keyword>
<feature type="compositionally biased region" description="Basic and acidic residues" evidence="1">
    <location>
        <begin position="110"/>
        <end position="120"/>
    </location>
</feature>
<feature type="region of interest" description="Disordered" evidence="1">
    <location>
        <begin position="87"/>
        <end position="120"/>
    </location>
</feature>
<reference evidence="2" key="1">
    <citation type="submission" date="2024-05" db="EMBL/GenBank/DDBJ databases">
        <title>Whole genome shotgun sequence of Streptomyces hygroscopicus NBRC 113678.</title>
        <authorList>
            <person name="Komaki H."/>
            <person name="Tamura T."/>
        </authorList>
    </citation>
    <scope>NUCLEOTIDE SEQUENCE</scope>
    <source>
        <strain evidence="2">N11-34</strain>
    </source>
</reference>
<sequence>MSEDPGQVAGAFWGQLARTFWGRPGTFPGWYPVRSRVAPGVREGPPGVSEDPGQVAGAFWGQLARTFWGCPGRSRGGFRYGLGSLRGPGKARRVRRAAAGGAGQTRGTARTRDSSGGSER</sequence>
<accession>A0ABQ3U5U8</accession>
<evidence type="ECO:0000313" key="2">
    <source>
        <dbReference type="EMBL" id="GHJ30977.1"/>
    </source>
</evidence>
<name>A0ABQ3U5U8_STRHY</name>
<protein>
    <submittedName>
        <fullName evidence="2">Uncharacterized protein</fullName>
    </submittedName>
</protein>
<dbReference type="EMBL" id="BNEK01000005">
    <property type="protein sequence ID" value="GHJ30977.1"/>
    <property type="molecule type" value="Genomic_DNA"/>
</dbReference>
<evidence type="ECO:0000313" key="3">
    <source>
        <dbReference type="Proteomes" id="UP001054854"/>
    </source>
</evidence>
<organism evidence="2 3">
    <name type="scientific">Streptomyces hygroscopicus</name>
    <dbReference type="NCBI Taxonomy" id="1912"/>
    <lineage>
        <taxon>Bacteria</taxon>
        <taxon>Bacillati</taxon>
        <taxon>Actinomycetota</taxon>
        <taxon>Actinomycetes</taxon>
        <taxon>Kitasatosporales</taxon>
        <taxon>Streptomycetaceae</taxon>
        <taxon>Streptomyces</taxon>
        <taxon>Streptomyces violaceusniger group</taxon>
    </lineage>
</organism>
<dbReference type="Proteomes" id="UP001054854">
    <property type="component" value="Unassembled WGS sequence"/>
</dbReference>